<accession>A0ABX2QFD6</accession>
<dbReference type="Proteomes" id="UP000659172">
    <property type="component" value="Unassembled WGS sequence"/>
</dbReference>
<dbReference type="RefSeq" id="WP_176950033.1">
    <property type="nucleotide sequence ID" value="NZ_JABXYK010000006.1"/>
</dbReference>
<evidence type="ECO:0000313" key="2">
    <source>
        <dbReference type="Proteomes" id="UP000659172"/>
    </source>
</evidence>
<organism evidence="1 2">
    <name type="scientific">Mycoplana rhizolycopersici</name>
    <dbReference type="NCBI Taxonomy" id="2746702"/>
    <lineage>
        <taxon>Bacteria</taxon>
        <taxon>Pseudomonadati</taxon>
        <taxon>Pseudomonadota</taxon>
        <taxon>Alphaproteobacteria</taxon>
        <taxon>Hyphomicrobiales</taxon>
        <taxon>Rhizobiaceae</taxon>
        <taxon>Mycoplana</taxon>
    </lineage>
</organism>
<dbReference type="EMBL" id="JABXYK010000006">
    <property type="protein sequence ID" value="NVP56066.1"/>
    <property type="molecule type" value="Genomic_DNA"/>
</dbReference>
<name>A0ABX2QFD6_9HYPH</name>
<comment type="caution">
    <text evidence="1">The sequence shown here is derived from an EMBL/GenBank/DDBJ whole genome shotgun (WGS) entry which is preliminary data.</text>
</comment>
<protein>
    <submittedName>
        <fullName evidence="1">Uncharacterized protein</fullName>
    </submittedName>
</protein>
<keyword evidence="2" id="KW-1185">Reference proteome</keyword>
<reference evidence="1 2" key="1">
    <citation type="submission" date="2020-06" db="EMBL/GenBank/DDBJ databases">
        <title>Rhizobium sp.nov. isolated from the tomato plant.</title>
        <authorList>
            <person name="Thin K.K."/>
            <person name="Zhang X."/>
            <person name="He S."/>
        </authorList>
    </citation>
    <scope>NUCLEOTIDE SEQUENCE [LARGE SCALE GENOMIC DNA]</scope>
    <source>
        <strain evidence="1 2">DBTS2</strain>
    </source>
</reference>
<evidence type="ECO:0000313" key="1">
    <source>
        <dbReference type="EMBL" id="NVP56066.1"/>
    </source>
</evidence>
<gene>
    <name evidence="1" type="ORF">HV823_12470</name>
</gene>
<proteinExistence type="predicted"/>
<sequence>MADIRLFILTDNPRDAALDVLGVSTLIDVPDFVRIVSDPAQIARLPDGARGIGRWYGAHRSMAELAWIDRRAMGGISGVSSAFQDRLNEWKAARRAEEAALLRQILAGEARATFAVVAQAATPETIKPRQKWS</sequence>